<evidence type="ECO:0000313" key="2">
    <source>
        <dbReference type="EMBL" id="CAL4902136.1"/>
    </source>
</evidence>
<dbReference type="Gene3D" id="3.30.30.10">
    <property type="entry name" value="Knottin, scorpion toxin-like"/>
    <property type="match status" value="1"/>
</dbReference>
<sequence>MEPSLRKNLSAAAAAVLLLVLLTAESSQSSSDGCNEHLSGSYSGACFVLINDGACNKACIDESIDNISGSCNIFQCWCYTSCHSKTVAPAASTPILP</sequence>
<reference evidence="2 3" key="2">
    <citation type="submission" date="2024-10" db="EMBL/GenBank/DDBJ databases">
        <authorList>
            <person name="Ryan C."/>
        </authorList>
    </citation>
    <scope>NUCLEOTIDE SEQUENCE [LARGE SCALE GENOMIC DNA]</scope>
</reference>
<organism evidence="2 3">
    <name type="scientific">Urochloa decumbens</name>
    <dbReference type="NCBI Taxonomy" id="240449"/>
    <lineage>
        <taxon>Eukaryota</taxon>
        <taxon>Viridiplantae</taxon>
        <taxon>Streptophyta</taxon>
        <taxon>Embryophyta</taxon>
        <taxon>Tracheophyta</taxon>
        <taxon>Spermatophyta</taxon>
        <taxon>Magnoliopsida</taxon>
        <taxon>Liliopsida</taxon>
        <taxon>Poales</taxon>
        <taxon>Poaceae</taxon>
        <taxon>PACMAD clade</taxon>
        <taxon>Panicoideae</taxon>
        <taxon>Panicodae</taxon>
        <taxon>Paniceae</taxon>
        <taxon>Melinidinae</taxon>
        <taxon>Urochloa</taxon>
    </lineage>
</organism>
<dbReference type="AlphaFoldDB" id="A0ABC8W3H9"/>
<protein>
    <recommendedName>
        <fullName evidence="4">Knottin scorpion toxin-like domain-containing protein</fullName>
    </recommendedName>
</protein>
<keyword evidence="3" id="KW-1185">Reference proteome</keyword>
<evidence type="ECO:0000313" key="3">
    <source>
        <dbReference type="Proteomes" id="UP001497457"/>
    </source>
</evidence>
<evidence type="ECO:0008006" key="4">
    <source>
        <dbReference type="Google" id="ProtNLM"/>
    </source>
</evidence>
<name>A0ABC8W3H9_9POAL</name>
<dbReference type="Proteomes" id="UP001497457">
    <property type="component" value="Chromosome 11b"/>
</dbReference>
<accession>A0ABC8W3H9</accession>
<evidence type="ECO:0000256" key="1">
    <source>
        <dbReference type="SAM" id="SignalP"/>
    </source>
</evidence>
<dbReference type="SUPFAM" id="SSF57095">
    <property type="entry name" value="Scorpion toxin-like"/>
    <property type="match status" value="1"/>
</dbReference>
<proteinExistence type="predicted"/>
<dbReference type="InterPro" id="IPR036574">
    <property type="entry name" value="Scorpion_toxin-like_sf"/>
</dbReference>
<feature type="signal peptide" evidence="1">
    <location>
        <begin position="1"/>
        <end position="29"/>
    </location>
</feature>
<feature type="chain" id="PRO_5044745675" description="Knottin scorpion toxin-like domain-containing protein" evidence="1">
    <location>
        <begin position="30"/>
        <end position="97"/>
    </location>
</feature>
<reference evidence="3" key="1">
    <citation type="submission" date="2024-06" db="EMBL/GenBank/DDBJ databases">
        <authorList>
            <person name="Ryan C."/>
        </authorList>
    </citation>
    <scope>NUCLEOTIDE SEQUENCE [LARGE SCALE GENOMIC DNA]</scope>
</reference>
<gene>
    <name evidence="2" type="ORF">URODEC1_LOCUS9774</name>
</gene>
<keyword evidence="1" id="KW-0732">Signal</keyword>
<dbReference type="EMBL" id="OZ075121">
    <property type="protein sequence ID" value="CAL4902136.1"/>
    <property type="molecule type" value="Genomic_DNA"/>
</dbReference>